<dbReference type="AlphaFoldDB" id="A0A455X6U2"/>
<keyword evidence="1" id="KW-0614">Plasmid</keyword>
<reference evidence="1" key="1">
    <citation type="submission" date="2019-04" db="EMBL/GenBank/DDBJ databases">
        <title>Emergence of IMP-producing hypervirulent Klebsiella pneumoniae carrying pLVPK-like virulence plasmid.</title>
        <authorList>
            <person name="Harada S."/>
            <person name="Aoki K."/>
            <person name="Ishii Y."/>
            <person name="Ohno Y."/>
            <person name="Kotatsu M."/>
            <person name="Tateda K."/>
        </authorList>
    </citation>
    <scope>NUCLEOTIDE SEQUENCE</scope>
    <source>
        <strain evidence="1">THC11</strain>
        <plasmid evidence="1">pTHC11-1</plasmid>
    </source>
</reference>
<dbReference type="EMBL" id="AP019549">
    <property type="protein sequence ID" value="BBJ25470.1"/>
    <property type="molecule type" value="Genomic_DNA"/>
</dbReference>
<name>A0A455X6U2_KLEPN</name>
<accession>A0A455X6U2</accession>
<protein>
    <submittedName>
        <fullName evidence="1">Uncharacterized protein</fullName>
    </submittedName>
</protein>
<sequence length="86" mass="10287">MKDTFTLPLKLFQRARVQRFFVKKRDDIERATFLHCLDQIDILAIDFSIHGVFRDGRIDTFRDVLQRGPFSDELQRAIRKSKGERF</sequence>
<evidence type="ECO:0000313" key="1">
    <source>
        <dbReference type="EMBL" id="BBJ25470.1"/>
    </source>
</evidence>
<organism evidence="1">
    <name type="scientific">Klebsiella pneumoniae</name>
    <dbReference type="NCBI Taxonomy" id="573"/>
    <lineage>
        <taxon>Bacteria</taxon>
        <taxon>Pseudomonadati</taxon>
        <taxon>Pseudomonadota</taxon>
        <taxon>Gammaproteobacteria</taxon>
        <taxon>Enterobacterales</taxon>
        <taxon>Enterobacteriaceae</taxon>
        <taxon>Klebsiella/Raoultella group</taxon>
        <taxon>Klebsiella</taxon>
        <taxon>Klebsiella pneumoniae complex</taxon>
    </lineage>
</organism>
<geneLocation type="plasmid" evidence="1">
    <name>pTHC11-1</name>
</geneLocation>
<proteinExistence type="predicted"/>